<dbReference type="GO" id="GO:0006935">
    <property type="term" value="P:chemotaxis"/>
    <property type="evidence" value="ECO:0007669"/>
    <property type="project" value="UniProtKB-KW"/>
</dbReference>
<dbReference type="RefSeq" id="WP_123223905.1">
    <property type="nucleotide sequence ID" value="NZ_RJSF01000041.1"/>
</dbReference>
<dbReference type="OrthoDB" id="5402373at2"/>
<accession>A0A3N0GLE7</accession>
<name>A0A3N0GLE7_9ACTN</name>
<dbReference type="CDD" id="cd17906">
    <property type="entry name" value="CheX"/>
    <property type="match status" value="1"/>
</dbReference>
<dbReference type="InterPro" id="IPR028051">
    <property type="entry name" value="CheX-like_dom"/>
</dbReference>
<dbReference type="PANTHER" id="PTHR39452">
    <property type="entry name" value="CHEY-P PHOSPHATASE CHEX"/>
    <property type="match status" value="1"/>
</dbReference>
<dbReference type="PANTHER" id="PTHR39452:SF1">
    <property type="entry name" value="CHEY-P PHOSPHATASE CHEX"/>
    <property type="match status" value="1"/>
</dbReference>
<comment type="caution">
    <text evidence="3">The sequence shown here is derived from an EMBL/GenBank/DDBJ whole genome shotgun (WGS) entry which is preliminary data.</text>
</comment>
<dbReference type="Gene3D" id="3.40.1550.10">
    <property type="entry name" value="CheC-like"/>
    <property type="match status" value="1"/>
</dbReference>
<organism evidence="3 4">
    <name type="scientific">Nocardioides pocheonensis</name>
    <dbReference type="NCBI Taxonomy" id="661485"/>
    <lineage>
        <taxon>Bacteria</taxon>
        <taxon>Bacillati</taxon>
        <taxon>Actinomycetota</taxon>
        <taxon>Actinomycetes</taxon>
        <taxon>Propionibacteriales</taxon>
        <taxon>Nocardioidaceae</taxon>
        <taxon>Nocardioides</taxon>
    </lineage>
</organism>
<sequence length="161" mass="16442">MTLTQDLLAQVVDDVLETFVGGLADEPQPDDTVLPVTAFVQITGGWTGAVLFSCSAELASTVTAAMLALPVEELTQDDISDAVGEMANMVGGSVKSLMLEPADLSLPTVIFGASGASVPGTELLHRVDRTCAGQPLRVTVLAADPSHAGSSGHVARALAGR</sequence>
<dbReference type="Pfam" id="PF13690">
    <property type="entry name" value="CheX"/>
    <property type="match status" value="1"/>
</dbReference>
<dbReference type="AlphaFoldDB" id="A0A3N0GLE7"/>
<dbReference type="InterPro" id="IPR038756">
    <property type="entry name" value="CheX-like"/>
</dbReference>
<dbReference type="InterPro" id="IPR028976">
    <property type="entry name" value="CheC-like_sf"/>
</dbReference>
<evidence type="ECO:0000313" key="4">
    <source>
        <dbReference type="Proteomes" id="UP000279994"/>
    </source>
</evidence>
<proteinExistence type="predicted"/>
<evidence type="ECO:0000313" key="3">
    <source>
        <dbReference type="EMBL" id="RNM13303.1"/>
    </source>
</evidence>
<protein>
    <submittedName>
        <fullName evidence="3">Chemotaxis protein CheX</fullName>
    </submittedName>
</protein>
<reference evidence="3 4" key="1">
    <citation type="submission" date="2018-11" db="EMBL/GenBank/DDBJ databases">
        <authorList>
            <person name="Li F."/>
        </authorList>
    </citation>
    <scope>NUCLEOTIDE SEQUENCE [LARGE SCALE GENOMIC DNA]</scope>
    <source>
        <strain evidence="3 4">Gsoil 818</strain>
    </source>
</reference>
<dbReference type="SUPFAM" id="SSF103039">
    <property type="entry name" value="CheC-like"/>
    <property type="match status" value="1"/>
</dbReference>
<dbReference type="EMBL" id="RJSF01000041">
    <property type="protein sequence ID" value="RNM13303.1"/>
    <property type="molecule type" value="Genomic_DNA"/>
</dbReference>
<keyword evidence="4" id="KW-1185">Reference proteome</keyword>
<evidence type="ECO:0000259" key="2">
    <source>
        <dbReference type="Pfam" id="PF13690"/>
    </source>
</evidence>
<feature type="domain" description="Chemotaxis phosphatase CheX-like" evidence="2">
    <location>
        <begin position="36"/>
        <end position="115"/>
    </location>
</feature>
<dbReference type="Proteomes" id="UP000279994">
    <property type="component" value="Unassembled WGS sequence"/>
</dbReference>
<keyword evidence="1" id="KW-0145">Chemotaxis</keyword>
<gene>
    <name evidence="3" type="ORF">EFL26_15945</name>
</gene>
<evidence type="ECO:0000256" key="1">
    <source>
        <dbReference type="ARBA" id="ARBA00022500"/>
    </source>
</evidence>